<dbReference type="KEGG" id="cpat:CLPA_c03650"/>
<dbReference type="AlphaFoldDB" id="A0A0H3J697"/>
<reference evidence="3 6" key="1">
    <citation type="journal article" date="2015" name="Genome Announc.">
        <title>Complete Genome Sequence of the Nitrogen-Fixing and Solvent-Producing Clostridium pasteurianum DSM 525.</title>
        <authorList>
            <person name="Poehlein A."/>
            <person name="Grosse-Honebrink A."/>
            <person name="Zhang Y."/>
            <person name="Minton N.P."/>
            <person name="Daniel R."/>
        </authorList>
    </citation>
    <scope>NUCLEOTIDE SEQUENCE [LARGE SCALE GENOMIC DNA]</scope>
    <source>
        <strain evidence="3">DSM 525</strain>
        <strain evidence="6">DSM 525 / ATCC 6013</strain>
    </source>
</reference>
<evidence type="ECO:0000256" key="1">
    <source>
        <dbReference type="SAM" id="Coils"/>
    </source>
</evidence>
<sequence length="185" mass="21655">MDAINLMIEEHKNIKRMLLVVRKASVKVMNTGEIDYDDFNKMISFIRNYADAHHHGKEEKMLFNRMIDEIGGVAEPLVKYGMLAEHDMGRLFIREMEEALTKVKEGDEEAKVDVIANAVSYTHLLQRHIEKEDNVAYTFAKRKLSEDTIKEINEQCEIFEKDAEKKQTQKSYIKILEDLENKYVL</sequence>
<dbReference type="eggNOG" id="COG3945">
    <property type="taxonomic scope" value="Bacteria"/>
</dbReference>
<organism evidence="3 6">
    <name type="scientific">Clostridium pasteurianum DSM 525 = ATCC 6013</name>
    <dbReference type="NCBI Taxonomy" id="1262449"/>
    <lineage>
        <taxon>Bacteria</taxon>
        <taxon>Bacillati</taxon>
        <taxon>Bacillota</taxon>
        <taxon>Clostridia</taxon>
        <taxon>Eubacteriales</taxon>
        <taxon>Clostridiaceae</taxon>
        <taxon>Clostridium</taxon>
    </lineage>
</organism>
<dbReference type="Proteomes" id="UP000030905">
    <property type="component" value="Chromosome"/>
</dbReference>
<proteinExistence type="predicted"/>
<evidence type="ECO:0000313" key="3">
    <source>
        <dbReference type="EMBL" id="AJA50453.1"/>
    </source>
</evidence>
<dbReference type="GeneID" id="93072609"/>
<dbReference type="GO" id="GO:0005886">
    <property type="term" value="C:plasma membrane"/>
    <property type="evidence" value="ECO:0007669"/>
    <property type="project" value="TreeGrafter"/>
</dbReference>
<evidence type="ECO:0000259" key="2">
    <source>
        <dbReference type="Pfam" id="PF01814"/>
    </source>
</evidence>
<dbReference type="PANTHER" id="PTHR39966">
    <property type="entry name" value="BLL2471 PROTEIN-RELATED"/>
    <property type="match status" value="1"/>
</dbReference>
<name>A0A0H3J697_CLOPA</name>
<dbReference type="InterPro" id="IPR012312">
    <property type="entry name" value="Hemerythrin-like"/>
</dbReference>
<protein>
    <submittedName>
        <fullName evidence="4">Hemerythrin HHE cation binding domain protein</fullName>
    </submittedName>
</protein>
<reference evidence="4 5" key="3">
    <citation type="journal article" name="Genome Announc.">
        <title>Improved Draft Genome Sequence of Clostridium pasteurianum Strain ATCC 6013 (DSM 525) Using a Hybrid Next-Generation Sequencing Approach.</title>
        <authorList>
            <person name="Pyne M.E."/>
            <person name="Utturkar S."/>
            <person name="Brown S.D."/>
            <person name="Moo-Young M."/>
            <person name="Chung D.A."/>
            <person name="Chou C.P."/>
        </authorList>
    </citation>
    <scope>NUCLEOTIDE SEQUENCE [LARGE SCALE GENOMIC DNA]</scope>
    <source>
        <strain evidence="4 5">ATCC 6013</strain>
    </source>
</reference>
<evidence type="ECO:0000313" key="6">
    <source>
        <dbReference type="Proteomes" id="UP000030905"/>
    </source>
</evidence>
<keyword evidence="1" id="KW-0175">Coiled coil</keyword>
<feature type="coiled-coil region" evidence="1">
    <location>
        <begin position="142"/>
        <end position="169"/>
    </location>
</feature>
<evidence type="ECO:0000313" key="5">
    <source>
        <dbReference type="Proteomes" id="UP000028042"/>
    </source>
</evidence>
<keyword evidence="6" id="KW-1185">Reference proteome</keyword>
<feature type="domain" description="Hemerythrin-like" evidence="2">
    <location>
        <begin position="3"/>
        <end position="139"/>
    </location>
</feature>
<accession>A0A0H3J697</accession>
<dbReference type="PANTHER" id="PTHR39966:SF1">
    <property type="entry name" value="HEMERYTHRIN-LIKE DOMAIN-CONTAINING PROTEIN"/>
    <property type="match status" value="1"/>
</dbReference>
<dbReference type="Proteomes" id="UP000028042">
    <property type="component" value="Unassembled WGS sequence"/>
</dbReference>
<reference evidence="4" key="2">
    <citation type="submission" date="2015-10" db="EMBL/GenBank/DDBJ databases">
        <title>Improved Draft Genome Sequence of Clostridium pasteurianum Strain ATCC 6013 (DSM 525) Using a Hybrid Next-Generation Sequencing Approach.</title>
        <authorList>
            <person name="Pyne M.E."/>
            <person name="Utturkar S.M."/>
            <person name="Brown S.D."/>
            <person name="Moo-Young M."/>
            <person name="Chung D.A."/>
            <person name="Chou P.C."/>
        </authorList>
    </citation>
    <scope>NUCLEOTIDE SEQUENCE</scope>
    <source>
        <strain evidence="4">ATCC 6013</strain>
    </source>
</reference>
<dbReference type="RefSeq" id="WP_003440996.1">
    <property type="nucleotide sequence ID" value="NZ_ANZB01000001.1"/>
</dbReference>
<gene>
    <name evidence="3" type="ORF">CLPA_c03650</name>
    <name evidence="4" type="ORF">CP6013_02783</name>
</gene>
<dbReference type="EMBL" id="JPGY02000001">
    <property type="protein sequence ID" value="KRU13535.1"/>
    <property type="molecule type" value="Genomic_DNA"/>
</dbReference>
<dbReference type="Gene3D" id="1.20.120.520">
    <property type="entry name" value="nmb1532 protein domain like"/>
    <property type="match status" value="1"/>
</dbReference>
<evidence type="ECO:0000313" key="4">
    <source>
        <dbReference type="EMBL" id="KRU13535.1"/>
    </source>
</evidence>
<dbReference type="Pfam" id="PF01814">
    <property type="entry name" value="Hemerythrin"/>
    <property type="match status" value="1"/>
</dbReference>
<dbReference type="EMBL" id="CP009268">
    <property type="protein sequence ID" value="AJA50453.1"/>
    <property type="molecule type" value="Genomic_DNA"/>
</dbReference>
<dbReference type="KEGG" id="cpae:CPAST_c03650"/>
<dbReference type="PATRIC" id="fig|1262449.3.peg.257"/>